<dbReference type="Proteomes" id="UP000027982">
    <property type="component" value="Chromosome"/>
</dbReference>
<dbReference type="STRING" id="661478.OP10G_4367"/>
<name>A0A068NY07_FIMGI</name>
<dbReference type="EMBL" id="CP007139">
    <property type="protein sequence ID" value="AIE87735.1"/>
    <property type="molecule type" value="Genomic_DNA"/>
</dbReference>
<reference evidence="1 2" key="1">
    <citation type="journal article" date="2014" name="PLoS ONE">
        <title>The first complete genome sequence of the class fimbriimonadia in the phylum armatimonadetes.</title>
        <authorList>
            <person name="Hu Z.Y."/>
            <person name="Wang Y.Z."/>
            <person name="Im W.T."/>
            <person name="Wang S.Y."/>
            <person name="Zhao G.P."/>
            <person name="Zheng H.J."/>
            <person name="Quan Z.X."/>
        </authorList>
    </citation>
    <scope>NUCLEOTIDE SEQUENCE [LARGE SCALE GENOMIC DNA]</scope>
    <source>
        <strain evidence="1">Gsoil 348</strain>
    </source>
</reference>
<gene>
    <name evidence="1" type="ORF">OP10G_4367</name>
</gene>
<accession>A0A068NY07</accession>
<dbReference type="AlphaFoldDB" id="A0A068NY07"/>
<dbReference type="RefSeq" id="WP_038473536.1">
    <property type="nucleotide sequence ID" value="NZ_CP007139.1"/>
</dbReference>
<keyword evidence="2" id="KW-1185">Reference proteome</keyword>
<organism evidence="1 2">
    <name type="scientific">Fimbriimonas ginsengisoli Gsoil 348</name>
    <dbReference type="NCBI Taxonomy" id="661478"/>
    <lineage>
        <taxon>Bacteria</taxon>
        <taxon>Bacillati</taxon>
        <taxon>Armatimonadota</taxon>
        <taxon>Fimbriimonadia</taxon>
        <taxon>Fimbriimonadales</taxon>
        <taxon>Fimbriimonadaceae</taxon>
        <taxon>Fimbriimonas</taxon>
    </lineage>
</organism>
<proteinExistence type="predicted"/>
<evidence type="ECO:0000313" key="2">
    <source>
        <dbReference type="Proteomes" id="UP000027982"/>
    </source>
</evidence>
<dbReference type="HOGENOM" id="CLU_2787764_0_0_0"/>
<evidence type="ECO:0000313" key="1">
    <source>
        <dbReference type="EMBL" id="AIE87735.1"/>
    </source>
</evidence>
<dbReference type="KEGG" id="fgi:OP10G_4367"/>
<sequence length="68" mass="7304">MTPDSADQMIAGLLNTMNRGQYMLLVTAIERLGGNLRVDASDLAAWETVDLPIMRVDASDGPVILSLS</sequence>
<protein>
    <submittedName>
        <fullName evidence="1">Uncharacterized protein</fullName>
    </submittedName>
</protein>